<gene>
    <name evidence="3" type="ORF">DICVIV_08340</name>
</gene>
<dbReference type="PROSITE" id="PS01186">
    <property type="entry name" value="EGF_2"/>
    <property type="match status" value="1"/>
</dbReference>
<evidence type="ECO:0000259" key="2">
    <source>
        <dbReference type="PROSITE" id="PS50026"/>
    </source>
</evidence>
<dbReference type="Proteomes" id="UP000053766">
    <property type="component" value="Unassembled WGS sequence"/>
</dbReference>
<dbReference type="InterPro" id="IPR000742">
    <property type="entry name" value="EGF"/>
</dbReference>
<name>A0A0D8XP75_DICVI</name>
<keyword evidence="1" id="KW-1015">Disulfide bond</keyword>
<comment type="caution">
    <text evidence="1">Lacks conserved residue(s) required for the propagation of feature annotation.</text>
</comment>
<organism evidence="3 4">
    <name type="scientific">Dictyocaulus viviparus</name>
    <name type="common">Bovine lungworm</name>
    <dbReference type="NCBI Taxonomy" id="29172"/>
    <lineage>
        <taxon>Eukaryota</taxon>
        <taxon>Metazoa</taxon>
        <taxon>Ecdysozoa</taxon>
        <taxon>Nematoda</taxon>
        <taxon>Chromadorea</taxon>
        <taxon>Rhabditida</taxon>
        <taxon>Rhabditina</taxon>
        <taxon>Rhabditomorpha</taxon>
        <taxon>Strongyloidea</taxon>
        <taxon>Metastrongylidae</taxon>
        <taxon>Dictyocaulus</taxon>
    </lineage>
</organism>
<evidence type="ECO:0000313" key="4">
    <source>
        <dbReference type="Proteomes" id="UP000053766"/>
    </source>
</evidence>
<dbReference type="EMBL" id="KN716398">
    <property type="protein sequence ID" value="KJH45604.1"/>
    <property type="molecule type" value="Genomic_DNA"/>
</dbReference>
<dbReference type="PROSITE" id="PS00022">
    <property type="entry name" value="EGF_1"/>
    <property type="match status" value="1"/>
</dbReference>
<reference evidence="4" key="2">
    <citation type="journal article" date="2016" name="Sci. Rep.">
        <title>Dictyocaulus viviparus genome, variome and transcriptome elucidate lungworm biology and support future intervention.</title>
        <authorList>
            <person name="McNulty S.N."/>
            <person name="Strube C."/>
            <person name="Rosa B.A."/>
            <person name="Martin J.C."/>
            <person name="Tyagi R."/>
            <person name="Choi Y.J."/>
            <person name="Wang Q."/>
            <person name="Hallsworth Pepin K."/>
            <person name="Zhang X."/>
            <person name="Ozersky P."/>
            <person name="Wilson R.K."/>
            <person name="Sternberg P.W."/>
            <person name="Gasser R.B."/>
            <person name="Mitreva M."/>
        </authorList>
    </citation>
    <scope>NUCLEOTIDE SEQUENCE [LARGE SCALE GENOMIC DNA]</scope>
    <source>
        <strain evidence="4">HannoverDv2000</strain>
    </source>
</reference>
<sequence>MCRQFYSLKGGYRIVLADDEGNTVEQLAPLSGTEFMGVDNQTTQSQVVRISHVCTNCTIILERQALEWGKNYRFRSCGDVNVLETTSEEQECTGHGTLTSAGCECKKGFKGDLCQYMTNCDHDSECLNGGKCLAEPNSIVVASCYCSYGYFGKNCELKFKHEDNSCFAYSMVDEKYYDIYGMFNSSCYNREKLSDTDFVYYRKVEDDIEIILDYVTTSWVSIGWRPEGLDRSCRLFPDLEGVRSEASANVRVHPALQETSSKRVRVKF</sequence>
<dbReference type="OrthoDB" id="188511at2759"/>
<evidence type="ECO:0000313" key="3">
    <source>
        <dbReference type="EMBL" id="KJH45604.1"/>
    </source>
</evidence>
<dbReference type="CDD" id="cd00054">
    <property type="entry name" value="EGF_CA"/>
    <property type="match status" value="1"/>
</dbReference>
<protein>
    <submittedName>
        <fullName evidence="3">EGF-like domain protein</fullName>
    </submittedName>
</protein>
<keyword evidence="1" id="KW-0245">EGF-like domain</keyword>
<dbReference type="PANTHER" id="PTHR46901:SF2">
    <property type="entry name" value="GH04942P"/>
    <property type="match status" value="1"/>
</dbReference>
<evidence type="ECO:0000256" key="1">
    <source>
        <dbReference type="PROSITE-ProRule" id="PRU00076"/>
    </source>
</evidence>
<dbReference type="SUPFAM" id="SSF57196">
    <property type="entry name" value="EGF/Laminin"/>
    <property type="match status" value="1"/>
</dbReference>
<keyword evidence="4" id="KW-1185">Reference proteome</keyword>
<dbReference type="PANTHER" id="PTHR46901">
    <property type="entry name" value="GH04942P"/>
    <property type="match status" value="1"/>
</dbReference>
<dbReference type="AlphaFoldDB" id="A0A0D8XP75"/>
<dbReference type="Gene3D" id="2.10.25.10">
    <property type="entry name" value="Laminin"/>
    <property type="match status" value="1"/>
</dbReference>
<dbReference type="STRING" id="29172.A0A0D8XP75"/>
<accession>A0A0D8XP75</accession>
<dbReference type="PROSITE" id="PS50026">
    <property type="entry name" value="EGF_3"/>
    <property type="match status" value="1"/>
</dbReference>
<reference evidence="3 4" key="1">
    <citation type="submission" date="2013-11" db="EMBL/GenBank/DDBJ databases">
        <title>Draft genome of the bovine lungworm Dictyocaulus viviparus.</title>
        <authorList>
            <person name="Mitreva M."/>
        </authorList>
    </citation>
    <scope>NUCLEOTIDE SEQUENCE [LARGE SCALE GENOMIC DNA]</scope>
    <source>
        <strain evidence="3 4">HannoverDv2000</strain>
    </source>
</reference>
<feature type="disulfide bond" evidence="1">
    <location>
        <begin position="146"/>
        <end position="155"/>
    </location>
</feature>
<proteinExistence type="predicted"/>
<feature type="domain" description="EGF-like" evidence="2">
    <location>
        <begin position="116"/>
        <end position="156"/>
    </location>
</feature>